<feature type="transmembrane region" description="Helical" evidence="1">
    <location>
        <begin position="95"/>
        <end position="114"/>
    </location>
</feature>
<feature type="transmembrane region" description="Helical" evidence="1">
    <location>
        <begin position="58"/>
        <end position="74"/>
    </location>
</feature>
<protein>
    <recommendedName>
        <fullName evidence="4">DUF998 domain-containing protein</fullName>
    </recommendedName>
</protein>
<evidence type="ECO:0000313" key="2">
    <source>
        <dbReference type="EMBL" id="QZD88322.1"/>
    </source>
</evidence>
<reference evidence="2 3" key="1">
    <citation type="submission" date="2021-08" db="EMBL/GenBank/DDBJ databases">
        <title>Comparative Genomics Analysis of the Genus Qipengyuania Reveals Extensive Genetic Diversity and Metabolic Versatility, Including the Description of Fifteen Novel Species.</title>
        <authorList>
            <person name="Liu Y."/>
        </authorList>
    </citation>
    <scope>NUCLEOTIDE SEQUENCE [LARGE SCALE GENOMIC DNA]</scope>
    <source>
        <strain evidence="2 3">1XM2-8</strain>
    </source>
</reference>
<sequence>MTKLEVDSAGNADGIRKYARLLALTGLFFGFVLALGYITGVIAAIIHNGGFSMKSGRNLGGALIAAALCGYGVWQLKPDLRFDEPMSAKTKTANWMLLAAVGLGAIIGVVLAVPGLEQGVNSTLSNSPLPVVNALFVVTAYALLLPLLSLYWHKNADEFERGASGQGALAAIYTYAFIAPIWWILERADIAPKQEPMIVYLIVMGVWGLVWQVRRSN</sequence>
<feature type="transmembrane region" description="Helical" evidence="1">
    <location>
        <begin position="134"/>
        <end position="153"/>
    </location>
</feature>
<evidence type="ECO:0000313" key="3">
    <source>
        <dbReference type="Proteomes" id="UP000824280"/>
    </source>
</evidence>
<evidence type="ECO:0008006" key="4">
    <source>
        <dbReference type="Google" id="ProtNLM"/>
    </source>
</evidence>
<keyword evidence="1" id="KW-1133">Transmembrane helix</keyword>
<evidence type="ECO:0000256" key="1">
    <source>
        <dbReference type="SAM" id="Phobius"/>
    </source>
</evidence>
<gene>
    <name evidence="2" type="ORF">K3166_06570</name>
</gene>
<dbReference type="RefSeq" id="WP_221423853.1">
    <property type="nucleotide sequence ID" value="NZ_CP081297.1"/>
</dbReference>
<accession>A0ABX8ZH98</accession>
<dbReference type="Proteomes" id="UP000824280">
    <property type="component" value="Chromosome"/>
</dbReference>
<keyword evidence="1" id="KW-0472">Membrane</keyword>
<feature type="transmembrane region" description="Helical" evidence="1">
    <location>
        <begin position="21"/>
        <end position="46"/>
    </location>
</feature>
<proteinExistence type="predicted"/>
<keyword evidence="1" id="KW-0812">Transmembrane</keyword>
<name>A0ABX8ZH98_9SPHN</name>
<feature type="transmembrane region" description="Helical" evidence="1">
    <location>
        <begin position="165"/>
        <end position="185"/>
    </location>
</feature>
<keyword evidence="3" id="KW-1185">Reference proteome</keyword>
<dbReference type="EMBL" id="CP081297">
    <property type="protein sequence ID" value="QZD88322.1"/>
    <property type="molecule type" value="Genomic_DNA"/>
</dbReference>
<organism evidence="2 3">
    <name type="scientific">Qipengyuania psychrotolerans</name>
    <dbReference type="NCBI Taxonomy" id="2867238"/>
    <lineage>
        <taxon>Bacteria</taxon>
        <taxon>Pseudomonadati</taxon>
        <taxon>Pseudomonadota</taxon>
        <taxon>Alphaproteobacteria</taxon>
        <taxon>Sphingomonadales</taxon>
        <taxon>Erythrobacteraceae</taxon>
        <taxon>Qipengyuania</taxon>
    </lineage>
</organism>
<feature type="transmembrane region" description="Helical" evidence="1">
    <location>
        <begin position="197"/>
        <end position="213"/>
    </location>
</feature>